<organism evidence="2 3">
    <name type="scientific">Neolewinella antarctica</name>
    <dbReference type="NCBI Taxonomy" id="442734"/>
    <lineage>
        <taxon>Bacteria</taxon>
        <taxon>Pseudomonadati</taxon>
        <taxon>Bacteroidota</taxon>
        <taxon>Saprospiria</taxon>
        <taxon>Saprospirales</taxon>
        <taxon>Lewinellaceae</taxon>
        <taxon>Neolewinella</taxon>
    </lineage>
</organism>
<feature type="transmembrane region" description="Helical" evidence="1">
    <location>
        <begin position="226"/>
        <end position="247"/>
    </location>
</feature>
<feature type="transmembrane region" description="Helical" evidence="1">
    <location>
        <begin position="253"/>
        <end position="274"/>
    </location>
</feature>
<comment type="caution">
    <text evidence="2">The sequence shown here is derived from an EMBL/GenBank/DDBJ whole genome shotgun (WGS) entry which is preliminary data.</text>
</comment>
<feature type="transmembrane region" description="Helical" evidence="1">
    <location>
        <begin position="112"/>
        <end position="128"/>
    </location>
</feature>
<keyword evidence="1" id="KW-0472">Membrane</keyword>
<gene>
    <name evidence="2" type="ORF">GGR27_001525</name>
</gene>
<dbReference type="Proteomes" id="UP000770785">
    <property type="component" value="Unassembled WGS sequence"/>
</dbReference>
<protein>
    <recommendedName>
        <fullName evidence="4">Prenyltransferase</fullName>
    </recommendedName>
</protein>
<dbReference type="RefSeq" id="WP_168036789.1">
    <property type="nucleotide sequence ID" value="NZ_JAATJH010000002.1"/>
</dbReference>
<feature type="transmembrane region" description="Helical" evidence="1">
    <location>
        <begin position="12"/>
        <end position="36"/>
    </location>
</feature>
<evidence type="ECO:0000313" key="2">
    <source>
        <dbReference type="EMBL" id="NJC26026.1"/>
    </source>
</evidence>
<feature type="transmembrane region" description="Helical" evidence="1">
    <location>
        <begin position="281"/>
        <end position="303"/>
    </location>
</feature>
<dbReference type="EMBL" id="JAATJH010000002">
    <property type="protein sequence ID" value="NJC26026.1"/>
    <property type="molecule type" value="Genomic_DNA"/>
</dbReference>
<proteinExistence type="predicted"/>
<evidence type="ECO:0000313" key="3">
    <source>
        <dbReference type="Proteomes" id="UP000770785"/>
    </source>
</evidence>
<keyword evidence="3" id="KW-1185">Reference proteome</keyword>
<feature type="transmembrane region" description="Helical" evidence="1">
    <location>
        <begin position="186"/>
        <end position="205"/>
    </location>
</feature>
<reference evidence="2 3" key="1">
    <citation type="submission" date="2020-03" db="EMBL/GenBank/DDBJ databases">
        <title>Genomic Encyclopedia of Type Strains, Phase IV (KMG-IV): sequencing the most valuable type-strain genomes for metagenomic binning, comparative biology and taxonomic classification.</title>
        <authorList>
            <person name="Goeker M."/>
        </authorList>
    </citation>
    <scope>NUCLEOTIDE SEQUENCE [LARGE SCALE GENOMIC DNA]</scope>
    <source>
        <strain evidence="2 3">DSM 105096</strain>
    </source>
</reference>
<feature type="transmembrane region" description="Helical" evidence="1">
    <location>
        <begin position="87"/>
        <end position="106"/>
    </location>
</feature>
<accession>A0ABX0X9T2</accession>
<evidence type="ECO:0008006" key="4">
    <source>
        <dbReference type="Google" id="ProtNLM"/>
    </source>
</evidence>
<keyword evidence="1" id="KW-0812">Transmembrane</keyword>
<feature type="transmembrane region" description="Helical" evidence="1">
    <location>
        <begin position="48"/>
        <end position="66"/>
    </location>
</feature>
<keyword evidence="1" id="KW-1133">Transmembrane helix</keyword>
<evidence type="ECO:0000256" key="1">
    <source>
        <dbReference type="SAM" id="Phobius"/>
    </source>
</evidence>
<name>A0ABX0X9T2_9BACT</name>
<sequence>MKIFSVLKEWLFYGHIWIALGAAGLGWMSLVLSSPVDMIRPSGVVDEIPWLLFFSTLGVYTLHRMISYRRASVIPETKRYALVKRHFYLSLAIGLSSIALAAYLLLEYLPRLWPTLLIAAVLTAFYLVPPLPGWRRLRDIPYLKVVWVAAAWTIMTHDVPLRMVQGHFIGVCGGTFAEVNTSAINIREYICRFAFVLAVALLFDLRDIKLDKLHGIKTVANSHPKLLQIIVPLLLLVCSVLGFANTVVMPYPISYAITLAASYLLCIPVALLTFNFQEEDWYAIAVNGLLLFPVVFCLAWHYFSHSLIINIY</sequence>